<protein>
    <submittedName>
        <fullName evidence="1">Uncharacterized protein</fullName>
    </submittedName>
</protein>
<organism evidence="1 2">
    <name type="scientific">Corchorus olitorius</name>
    <dbReference type="NCBI Taxonomy" id="93759"/>
    <lineage>
        <taxon>Eukaryota</taxon>
        <taxon>Viridiplantae</taxon>
        <taxon>Streptophyta</taxon>
        <taxon>Embryophyta</taxon>
        <taxon>Tracheophyta</taxon>
        <taxon>Spermatophyta</taxon>
        <taxon>Magnoliopsida</taxon>
        <taxon>eudicotyledons</taxon>
        <taxon>Gunneridae</taxon>
        <taxon>Pentapetalae</taxon>
        <taxon>rosids</taxon>
        <taxon>malvids</taxon>
        <taxon>Malvales</taxon>
        <taxon>Malvaceae</taxon>
        <taxon>Grewioideae</taxon>
        <taxon>Apeibeae</taxon>
        <taxon>Corchorus</taxon>
    </lineage>
</organism>
<name>A0A1R3KDT9_9ROSI</name>
<keyword evidence="2" id="KW-1185">Reference proteome</keyword>
<dbReference type="Proteomes" id="UP000187203">
    <property type="component" value="Unassembled WGS sequence"/>
</dbReference>
<reference evidence="2" key="1">
    <citation type="submission" date="2013-09" db="EMBL/GenBank/DDBJ databases">
        <title>Corchorus olitorius genome sequencing.</title>
        <authorList>
            <person name="Alam M."/>
            <person name="Haque M.S."/>
            <person name="Islam M.S."/>
            <person name="Emdad E.M."/>
            <person name="Islam M.M."/>
            <person name="Ahmed B."/>
            <person name="Halim A."/>
            <person name="Hossen Q.M.M."/>
            <person name="Hossain M.Z."/>
            <person name="Ahmed R."/>
            <person name="Khan M.M."/>
            <person name="Islam R."/>
            <person name="Rashid M.M."/>
            <person name="Khan S.A."/>
            <person name="Rahman M.S."/>
            <person name="Alam M."/>
            <person name="Yahiya A.S."/>
            <person name="Khan M.S."/>
            <person name="Azam M.S."/>
            <person name="Haque T."/>
            <person name="Lashkar M.Z.H."/>
            <person name="Akhand A.I."/>
            <person name="Morshed G."/>
            <person name="Roy S."/>
            <person name="Uddin K.S."/>
            <person name="Rabeya T."/>
            <person name="Hossain A.S."/>
            <person name="Chowdhury A."/>
            <person name="Snigdha A.R."/>
            <person name="Mortoza M.S."/>
            <person name="Matin S.A."/>
            <person name="Hoque S.M.E."/>
            <person name="Islam M.K."/>
            <person name="Roy D.K."/>
            <person name="Haider R."/>
            <person name="Moosa M.M."/>
            <person name="Elias S.M."/>
            <person name="Hasan A.M."/>
            <person name="Jahan S."/>
            <person name="Shafiuddin M."/>
            <person name="Mahmood N."/>
            <person name="Shommy N.S."/>
        </authorList>
    </citation>
    <scope>NUCLEOTIDE SEQUENCE [LARGE SCALE GENOMIC DNA]</scope>
    <source>
        <strain evidence="2">cv. O-4</strain>
    </source>
</reference>
<dbReference type="AlphaFoldDB" id="A0A1R3KDT9"/>
<dbReference type="EMBL" id="AWUE01014058">
    <property type="protein sequence ID" value="OMP05246.1"/>
    <property type="molecule type" value="Genomic_DNA"/>
</dbReference>
<evidence type="ECO:0000313" key="1">
    <source>
        <dbReference type="EMBL" id="OMP05246.1"/>
    </source>
</evidence>
<proteinExistence type="predicted"/>
<sequence>MSVSQVRPLYGHIGATVLDCALGCGMFSGDW</sequence>
<evidence type="ECO:0000313" key="2">
    <source>
        <dbReference type="Proteomes" id="UP000187203"/>
    </source>
</evidence>
<comment type="caution">
    <text evidence="1">The sequence shown here is derived from an EMBL/GenBank/DDBJ whole genome shotgun (WGS) entry which is preliminary data.</text>
</comment>
<gene>
    <name evidence="1" type="ORF">COLO4_08970</name>
</gene>
<accession>A0A1R3KDT9</accession>